<dbReference type="GO" id="GO:0003755">
    <property type="term" value="F:peptidyl-prolyl cis-trans isomerase activity"/>
    <property type="evidence" value="ECO:0007669"/>
    <property type="project" value="UniProtKB-UniRule"/>
</dbReference>
<reference evidence="8" key="2">
    <citation type="submission" date="2019-03" db="EMBL/GenBank/DDBJ databases">
        <authorList>
            <person name="Yan Y.-Q."/>
            <person name="Du Z.-J."/>
        </authorList>
    </citation>
    <scope>NUCLEOTIDE SEQUENCE</scope>
    <source>
        <strain evidence="8">PP-F2FG21</strain>
    </source>
</reference>
<comment type="catalytic activity">
    <reaction evidence="1 4 5">
        <text>[protein]-peptidylproline (omega=180) = [protein]-peptidylproline (omega=0)</text>
        <dbReference type="Rhea" id="RHEA:16237"/>
        <dbReference type="Rhea" id="RHEA-COMP:10747"/>
        <dbReference type="Rhea" id="RHEA-COMP:10748"/>
        <dbReference type="ChEBI" id="CHEBI:83833"/>
        <dbReference type="ChEBI" id="CHEBI:83834"/>
        <dbReference type="EC" id="5.2.1.8"/>
    </reaction>
</comment>
<name>A0A4Y8AM14_9SPHI</name>
<dbReference type="PANTHER" id="PTHR10516:SF443">
    <property type="entry name" value="FK506-BINDING PROTEIN 59-RELATED"/>
    <property type="match status" value="1"/>
</dbReference>
<evidence type="ECO:0000313" key="10">
    <source>
        <dbReference type="Proteomes" id="UP000583101"/>
    </source>
</evidence>
<evidence type="ECO:0000256" key="3">
    <source>
        <dbReference type="ARBA" id="ARBA00023235"/>
    </source>
</evidence>
<evidence type="ECO:0000259" key="6">
    <source>
        <dbReference type="PROSITE" id="PS50059"/>
    </source>
</evidence>
<evidence type="ECO:0000313" key="8">
    <source>
        <dbReference type="EMBL" id="TEW69411.1"/>
    </source>
</evidence>
<dbReference type="InterPro" id="IPR001179">
    <property type="entry name" value="PPIase_FKBP_dom"/>
</dbReference>
<comment type="similarity">
    <text evidence="5">Belongs to the FKBP-type PPIase family.</text>
</comment>
<dbReference type="SUPFAM" id="SSF54534">
    <property type="entry name" value="FKBP-like"/>
    <property type="match status" value="1"/>
</dbReference>
<keyword evidence="2 4" id="KW-0697">Rotamase</keyword>
<dbReference type="Proteomes" id="UP000297248">
    <property type="component" value="Unassembled WGS sequence"/>
</dbReference>
<evidence type="ECO:0000256" key="1">
    <source>
        <dbReference type="ARBA" id="ARBA00000971"/>
    </source>
</evidence>
<evidence type="ECO:0000256" key="4">
    <source>
        <dbReference type="PROSITE-ProRule" id="PRU00277"/>
    </source>
</evidence>
<evidence type="ECO:0000256" key="2">
    <source>
        <dbReference type="ARBA" id="ARBA00023110"/>
    </source>
</evidence>
<keyword evidence="3 4" id="KW-0413">Isomerase</keyword>
<dbReference type="AlphaFoldDB" id="A0A4Y8AM14"/>
<dbReference type="InterPro" id="IPR050689">
    <property type="entry name" value="FKBP-type_PPIase"/>
</dbReference>
<dbReference type="PROSITE" id="PS51257">
    <property type="entry name" value="PROKAR_LIPOPROTEIN"/>
    <property type="match status" value="1"/>
</dbReference>
<reference evidence="8 9" key="1">
    <citation type="journal article" date="2016" name="Int. J. Syst. Evol. Microbiol.">
        <title>Proposal of Mucilaginibacter phyllosphaerae sp. nov. isolated from the phyllosphere of Galium album.</title>
        <authorList>
            <person name="Aydogan E.L."/>
            <person name="Busse H.J."/>
            <person name="Moser G."/>
            <person name="Muller C."/>
            <person name="Kampfer P."/>
            <person name="Glaeser S.P."/>
        </authorList>
    </citation>
    <scope>NUCLEOTIDE SEQUENCE [LARGE SCALE GENOMIC DNA]</scope>
    <source>
        <strain evidence="8 9">PP-F2FG21</strain>
    </source>
</reference>
<gene>
    <name evidence="8" type="ORF">E2R65_04375</name>
    <name evidence="7" type="ORF">GGR35_000114</name>
</gene>
<organism evidence="8 9">
    <name type="scientific">Mucilaginibacter phyllosphaerae</name>
    <dbReference type="NCBI Taxonomy" id="1812349"/>
    <lineage>
        <taxon>Bacteria</taxon>
        <taxon>Pseudomonadati</taxon>
        <taxon>Bacteroidota</taxon>
        <taxon>Sphingobacteriia</taxon>
        <taxon>Sphingobacteriales</taxon>
        <taxon>Sphingobacteriaceae</taxon>
        <taxon>Mucilaginibacter</taxon>
    </lineage>
</organism>
<protein>
    <recommendedName>
        <fullName evidence="5">Peptidyl-prolyl cis-trans isomerase</fullName>
        <ecNumber evidence="5">5.2.1.8</ecNumber>
    </recommendedName>
</protein>
<comment type="caution">
    <text evidence="8">The sequence shown here is derived from an EMBL/GenBank/DDBJ whole genome shotgun (WGS) entry which is preliminary data.</text>
</comment>
<accession>A0A4Y8AM14</accession>
<reference evidence="7 10" key="3">
    <citation type="submission" date="2020-08" db="EMBL/GenBank/DDBJ databases">
        <title>Genomic Encyclopedia of Type Strains, Phase IV (KMG-IV): sequencing the most valuable type-strain genomes for metagenomic binning, comparative biology and taxonomic classification.</title>
        <authorList>
            <person name="Goeker M."/>
        </authorList>
    </citation>
    <scope>NUCLEOTIDE SEQUENCE [LARGE SCALE GENOMIC DNA]</scope>
    <source>
        <strain evidence="7 10">DSM 100995</strain>
    </source>
</reference>
<feature type="domain" description="PPIase FKBP-type" evidence="6">
    <location>
        <begin position="80"/>
        <end position="166"/>
    </location>
</feature>
<dbReference type="Gene3D" id="3.10.50.40">
    <property type="match status" value="1"/>
</dbReference>
<dbReference type="EMBL" id="SNQG01000001">
    <property type="protein sequence ID" value="TEW69411.1"/>
    <property type="molecule type" value="Genomic_DNA"/>
</dbReference>
<dbReference type="Proteomes" id="UP000583101">
    <property type="component" value="Unassembled WGS sequence"/>
</dbReference>
<dbReference type="EC" id="5.2.1.8" evidence="5"/>
<evidence type="ECO:0000313" key="7">
    <source>
        <dbReference type="EMBL" id="MBB3967528.1"/>
    </source>
</evidence>
<evidence type="ECO:0000313" key="9">
    <source>
        <dbReference type="Proteomes" id="UP000297248"/>
    </source>
</evidence>
<dbReference type="OrthoDB" id="669809at2"/>
<dbReference type="PROSITE" id="PS50059">
    <property type="entry name" value="FKBP_PPIASE"/>
    <property type="match status" value="1"/>
</dbReference>
<evidence type="ECO:0000256" key="5">
    <source>
        <dbReference type="RuleBase" id="RU003915"/>
    </source>
</evidence>
<proteinExistence type="inferred from homology"/>
<dbReference type="PANTHER" id="PTHR10516">
    <property type="entry name" value="PEPTIDYL-PROLYL CIS-TRANS ISOMERASE"/>
    <property type="match status" value="1"/>
</dbReference>
<dbReference type="InterPro" id="IPR046357">
    <property type="entry name" value="PPIase_dom_sf"/>
</dbReference>
<dbReference type="EMBL" id="JACIEG010000001">
    <property type="protein sequence ID" value="MBB3967528.1"/>
    <property type="molecule type" value="Genomic_DNA"/>
</dbReference>
<dbReference type="RefSeq" id="WP_134335243.1">
    <property type="nucleotide sequence ID" value="NZ_BMCZ01000007.1"/>
</dbReference>
<sequence length="167" mass="18409">MNRILLILLLCAAGFTSCKKGFDEVAEERVQAEKDDKIIQDYISAQNLTGVQRVDSAGIQTGVYYIVLDEGSGNTLFTNSTRITIDYTAKKLATGEVFAQSNNFHPSFALGDVLRAWQLAVPKIKKGGKIRILSASRYAYGPYEQPDINLPANSVVDFEIELLDVTN</sequence>
<dbReference type="Pfam" id="PF00254">
    <property type="entry name" value="FKBP_C"/>
    <property type="match status" value="1"/>
</dbReference>
<keyword evidence="10" id="KW-1185">Reference proteome</keyword>